<dbReference type="AlphaFoldDB" id="A0A1M5GRE8"/>
<dbReference type="OrthoDB" id="9807941at2"/>
<organism evidence="3 4">
    <name type="scientific">Kaistia soli DSM 19436</name>
    <dbReference type="NCBI Taxonomy" id="1122133"/>
    <lineage>
        <taxon>Bacteria</taxon>
        <taxon>Pseudomonadati</taxon>
        <taxon>Pseudomonadota</taxon>
        <taxon>Alphaproteobacteria</taxon>
        <taxon>Hyphomicrobiales</taxon>
        <taxon>Kaistiaceae</taxon>
        <taxon>Kaistia</taxon>
    </lineage>
</organism>
<evidence type="ECO:0000313" key="3">
    <source>
        <dbReference type="EMBL" id="SHG06380.1"/>
    </source>
</evidence>
<keyword evidence="3" id="KW-0540">Nuclease</keyword>
<dbReference type="RefSeq" id="WP_073055176.1">
    <property type="nucleotide sequence ID" value="NZ_FQUP01000003.1"/>
</dbReference>
<evidence type="ECO:0000256" key="1">
    <source>
        <dbReference type="SAM" id="MobiDB-lite"/>
    </source>
</evidence>
<name>A0A1M5GRE8_9HYPH</name>
<dbReference type="GO" id="GO:0004519">
    <property type="term" value="F:endonuclease activity"/>
    <property type="evidence" value="ECO:0007669"/>
    <property type="project" value="UniProtKB-KW"/>
</dbReference>
<protein>
    <submittedName>
        <fullName evidence="3">Predicted 5' DNA nuclease, flap endonuclease-1-like, helix-3-turn-helix (H3TH) domain</fullName>
    </submittedName>
</protein>
<proteinExistence type="predicted"/>
<gene>
    <name evidence="3" type="ORF">SAMN02745157_3500</name>
</gene>
<keyword evidence="3" id="KW-0378">Hydrolase</keyword>
<keyword evidence="4" id="KW-1185">Reference proteome</keyword>
<evidence type="ECO:0000313" key="4">
    <source>
        <dbReference type="Proteomes" id="UP000184485"/>
    </source>
</evidence>
<accession>A0A1M5GRE8</accession>
<evidence type="ECO:0000256" key="2">
    <source>
        <dbReference type="SAM" id="Phobius"/>
    </source>
</evidence>
<dbReference type="Gene3D" id="1.10.150.20">
    <property type="entry name" value="5' to 3' exonuclease, C-terminal subdomain"/>
    <property type="match status" value="1"/>
</dbReference>
<keyword evidence="3" id="KW-0255">Endonuclease</keyword>
<keyword evidence="2" id="KW-0472">Membrane</keyword>
<reference evidence="3 4" key="1">
    <citation type="submission" date="2016-11" db="EMBL/GenBank/DDBJ databases">
        <authorList>
            <person name="Jaros S."/>
            <person name="Januszkiewicz K."/>
            <person name="Wedrychowicz H."/>
        </authorList>
    </citation>
    <scope>NUCLEOTIDE SEQUENCE [LARGE SCALE GENOMIC DNA]</scope>
    <source>
        <strain evidence="3 4">DSM 19436</strain>
    </source>
</reference>
<feature type="region of interest" description="Disordered" evidence="1">
    <location>
        <begin position="59"/>
        <end position="133"/>
    </location>
</feature>
<sequence length="198" mass="21575">MILFAAELWAILACCFVIGALVGWVLARLIWPLFIRRAGPEETDEEVLATLVPLPQPVSLQSSATRREEPTFTIEARPVNAPAPPQPTASAPSAPAADLASRPRTPKLPPRMRPPALPGPRQGRADQLQRIPGLTRRHADRLYAIGVYHFSQIAAWTPQEIAWVSGYLNLGETIDGEDWVGQAARLAASDGPGRRPRS</sequence>
<keyword evidence="2" id="KW-0812">Transmembrane</keyword>
<keyword evidence="2" id="KW-1133">Transmembrane helix</keyword>
<dbReference type="Proteomes" id="UP000184485">
    <property type="component" value="Unassembled WGS sequence"/>
</dbReference>
<feature type="compositionally biased region" description="Low complexity" evidence="1">
    <location>
        <begin position="88"/>
        <end position="103"/>
    </location>
</feature>
<feature type="compositionally biased region" description="Pro residues" evidence="1">
    <location>
        <begin position="106"/>
        <end position="118"/>
    </location>
</feature>
<feature type="transmembrane region" description="Helical" evidence="2">
    <location>
        <begin position="6"/>
        <end position="27"/>
    </location>
</feature>
<dbReference type="EMBL" id="FQUP01000003">
    <property type="protein sequence ID" value="SHG06380.1"/>
    <property type="molecule type" value="Genomic_DNA"/>
</dbReference>
<dbReference type="STRING" id="1122133.SAMN02745157_3500"/>